<keyword evidence="5 9" id="KW-0493">Microtubule</keyword>
<dbReference type="InterPro" id="IPR036133">
    <property type="entry name" value="EB1_C_sf"/>
</dbReference>
<evidence type="ECO:0000256" key="7">
    <source>
        <dbReference type="ARBA" id="ARBA00023212"/>
    </source>
</evidence>
<sequence>MAVNVYSTNVTSDNMSRHEMLAWVNDSLQTNFSKIEELCTGAAYCQFMDLLFRGCIPVKRIKFKTNLEHEYIHNFKLLQSAFKKMNVDKIIPVDRLIKGKFQDNFEFLQWFKKFFDANYSGQEYCAVAARSGEQMSTAEALMPSKTAPVFANVGHKAKSDMVNHNLIKSSTKITKRSPYTIAHTNVANNAHPIKNNKEQQIIEDLSNQLANMRLSAEEFEKERDFYFGKLRDIEDICQKYEGETPIIQIILDVLYATAEGFEPPKDPDDVPPAEPYLDEY</sequence>
<dbReference type="InterPro" id="IPR001715">
    <property type="entry name" value="CH_dom"/>
</dbReference>
<dbReference type="GO" id="GO:0005874">
    <property type="term" value="C:microtubule"/>
    <property type="evidence" value="ECO:0007669"/>
    <property type="project" value="UniProtKB-KW"/>
</dbReference>
<dbReference type="SUPFAM" id="SSF47576">
    <property type="entry name" value="Calponin-homology domain, CH-domain"/>
    <property type="match status" value="1"/>
</dbReference>
<feature type="region of interest" description="Disordered" evidence="11">
    <location>
        <begin position="261"/>
        <end position="280"/>
    </location>
</feature>
<feature type="coiled-coil region" evidence="10">
    <location>
        <begin position="195"/>
        <end position="222"/>
    </location>
</feature>
<keyword evidence="3" id="KW-0963">Cytoplasm</keyword>
<reference evidence="15" key="3">
    <citation type="submission" date="2015-05" db="UniProtKB">
        <authorList>
            <consortium name="EnsemblMetazoa"/>
        </authorList>
    </citation>
    <scope>IDENTIFICATION</scope>
</reference>
<keyword evidence="4" id="KW-0132">Cell division</keyword>
<dbReference type="Gene3D" id="1.10.418.10">
    <property type="entry name" value="Calponin-like domain"/>
    <property type="match status" value="1"/>
</dbReference>
<evidence type="ECO:0000256" key="6">
    <source>
        <dbReference type="ARBA" id="ARBA00022776"/>
    </source>
</evidence>
<dbReference type="SUPFAM" id="SSF140612">
    <property type="entry name" value="EB1 dimerisation domain-like"/>
    <property type="match status" value="1"/>
</dbReference>
<keyword evidence="8" id="KW-0131">Cell cycle</keyword>
<dbReference type="EnsemblMetazoa" id="RPRC004459-RA">
    <property type="protein sequence ID" value="RPRC004459-PA"/>
    <property type="gene ID" value="RPRC004459"/>
</dbReference>
<dbReference type="InterPro" id="IPR036872">
    <property type="entry name" value="CH_dom_sf"/>
</dbReference>
<feature type="domain" description="EB1 C-terminal" evidence="13">
    <location>
        <begin position="194"/>
        <end position="263"/>
    </location>
</feature>
<evidence type="ECO:0000313" key="15">
    <source>
        <dbReference type="EnsemblMetazoa" id="RPRC004459-PA"/>
    </source>
</evidence>
<dbReference type="Proteomes" id="UP000015103">
    <property type="component" value="Unassembled WGS sequence"/>
</dbReference>
<dbReference type="PANTHER" id="PTHR10623">
    <property type="entry name" value="MICROTUBULE-ASSOCIATED PROTEIN RP/EB FAMILY MEMBER"/>
    <property type="match status" value="1"/>
</dbReference>
<dbReference type="GO" id="GO:0008017">
    <property type="term" value="F:microtubule binding"/>
    <property type="evidence" value="ECO:0007669"/>
    <property type="project" value="InterPro"/>
</dbReference>
<evidence type="ECO:0000313" key="14">
    <source>
        <dbReference type="EMBL" id="JAA76915.1"/>
    </source>
</evidence>
<evidence type="ECO:0000256" key="3">
    <source>
        <dbReference type="ARBA" id="ARBA00022490"/>
    </source>
</evidence>
<evidence type="ECO:0000259" key="12">
    <source>
        <dbReference type="PROSITE" id="PS50021"/>
    </source>
</evidence>
<keyword evidence="7" id="KW-0206">Cytoskeleton</keyword>
<dbReference type="FunFam" id="1.20.5.1430:FF:000005">
    <property type="entry name" value="Eb1, isoform E"/>
    <property type="match status" value="1"/>
</dbReference>
<dbReference type="PROSITE" id="PS50021">
    <property type="entry name" value="CH"/>
    <property type="match status" value="1"/>
</dbReference>
<dbReference type="Pfam" id="PF03271">
    <property type="entry name" value="EB1"/>
    <property type="match status" value="1"/>
</dbReference>
<keyword evidence="6" id="KW-0498">Mitosis</keyword>
<dbReference type="OMA" id="RRIEDMC"/>
<evidence type="ECO:0000256" key="11">
    <source>
        <dbReference type="SAM" id="MobiDB-lite"/>
    </source>
</evidence>
<dbReference type="HOGENOM" id="CLU_041744_1_0_1"/>
<dbReference type="eggNOG" id="KOG3000">
    <property type="taxonomic scope" value="Eukaryota"/>
</dbReference>
<evidence type="ECO:0000256" key="9">
    <source>
        <dbReference type="PROSITE-ProRule" id="PRU00576"/>
    </source>
</evidence>
<name>R4G5G4_RHOPR</name>
<evidence type="ECO:0000256" key="1">
    <source>
        <dbReference type="ARBA" id="ARBA00004245"/>
    </source>
</evidence>
<dbReference type="PROSITE" id="PS51230">
    <property type="entry name" value="EB1_C"/>
    <property type="match status" value="1"/>
</dbReference>
<proteinExistence type="evidence at transcript level"/>
<dbReference type="RefSeq" id="XP_073991293.1">
    <property type="nucleotide sequence ID" value="XM_074135192.1"/>
</dbReference>
<feature type="domain" description="Calponin-homology (CH)" evidence="12">
    <location>
        <begin position="14"/>
        <end position="116"/>
    </location>
</feature>
<evidence type="ECO:0000259" key="13">
    <source>
        <dbReference type="PROSITE" id="PS51230"/>
    </source>
</evidence>
<evidence type="ECO:0000256" key="2">
    <source>
        <dbReference type="ARBA" id="ARBA00010729"/>
    </source>
</evidence>
<evidence type="ECO:0000313" key="16">
    <source>
        <dbReference type="Proteomes" id="UP000015103"/>
    </source>
</evidence>
<comment type="similarity">
    <text evidence="2">Belongs to the MAPRE family.</text>
</comment>
<dbReference type="GeneID" id="141457865"/>
<protein>
    <submittedName>
        <fullName evidence="15">Microtubule-associated protein RP/EB family member 1</fullName>
    </submittedName>
    <submittedName>
        <fullName evidence="14">Putative microtubule-binding protein involved in cell cycle control</fullName>
    </submittedName>
</protein>
<dbReference type="GO" id="GO:0051301">
    <property type="term" value="P:cell division"/>
    <property type="evidence" value="ECO:0007669"/>
    <property type="project" value="UniProtKB-KW"/>
</dbReference>
<evidence type="ECO:0000256" key="4">
    <source>
        <dbReference type="ARBA" id="ARBA00022618"/>
    </source>
</evidence>
<dbReference type="EMBL" id="GAHY01000595">
    <property type="protein sequence ID" value="JAA76915.1"/>
    <property type="molecule type" value="mRNA"/>
</dbReference>
<dbReference type="VEuPathDB" id="VectorBase:RPRC004459"/>
<dbReference type="EMBL" id="ACPB03016499">
    <property type="status" value="NOT_ANNOTATED_CDS"/>
    <property type="molecule type" value="Genomic_DNA"/>
</dbReference>
<dbReference type="InterPro" id="IPR004953">
    <property type="entry name" value="EB1_C"/>
</dbReference>
<reference evidence="16" key="2">
    <citation type="submission" date="2015-04" db="EMBL/GenBank/DDBJ databases">
        <authorList>
            <person name="Wilson R.K."/>
            <person name="Warren W."/>
            <person name="Dotson E."/>
            <person name="Oliveira P.L."/>
        </authorList>
    </citation>
    <scope>NUCLEOTIDE SEQUENCE</scope>
</reference>
<evidence type="ECO:0000256" key="8">
    <source>
        <dbReference type="ARBA" id="ARBA00023306"/>
    </source>
</evidence>
<keyword evidence="10" id="KW-0175">Coiled coil</keyword>
<evidence type="ECO:0000256" key="10">
    <source>
        <dbReference type="SAM" id="Coils"/>
    </source>
</evidence>
<dbReference type="FunFam" id="1.10.418.10:FF:000007">
    <property type="entry name" value="Microtubule-associated protein, RP/EB family, member 2"/>
    <property type="match status" value="1"/>
</dbReference>
<organism evidence="14">
    <name type="scientific">Rhodnius prolixus</name>
    <name type="common">Triatomid bug</name>
    <dbReference type="NCBI Taxonomy" id="13249"/>
    <lineage>
        <taxon>Eukaryota</taxon>
        <taxon>Metazoa</taxon>
        <taxon>Ecdysozoa</taxon>
        <taxon>Arthropoda</taxon>
        <taxon>Hexapoda</taxon>
        <taxon>Insecta</taxon>
        <taxon>Pterygota</taxon>
        <taxon>Neoptera</taxon>
        <taxon>Paraneoptera</taxon>
        <taxon>Hemiptera</taxon>
        <taxon>Heteroptera</taxon>
        <taxon>Panheteroptera</taxon>
        <taxon>Cimicomorpha</taxon>
        <taxon>Reduviidae</taxon>
        <taxon>Triatominae</taxon>
        <taxon>Rhodnius</taxon>
    </lineage>
</organism>
<keyword evidence="16" id="KW-1185">Reference proteome</keyword>
<accession>R4G5G4</accession>
<comment type="subcellular location">
    <subcellularLocation>
        <location evidence="1">Cytoplasm</location>
        <location evidence="1">Cytoskeleton</location>
    </subcellularLocation>
</comment>
<reference evidence="14" key="1">
    <citation type="submission" date="2013-04" db="EMBL/GenBank/DDBJ databases">
        <title>An insight into the transcriptome of the digestive tract of the blood sucking bug, Rhodnius prolixus.</title>
        <authorList>
            <person name="Ribeiro J.M.C."/>
            <person name="Genta F.A."/>
            <person name="Sorgine M.H.F."/>
            <person name="Paiva-Silva G.O."/>
            <person name="Majerowicz D."/>
            <person name="Medeiros M."/>
            <person name="Koerich L."/>
            <person name="Terra W.R."/>
            <person name="Ferreira C."/>
            <person name="Pimentel A.C."/>
            <person name="Bisch P.M."/>
            <person name="Diniz M.M.P."/>
            <person name="Nascimento R."/>
            <person name="Salmon D."/>
            <person name="Silber A.M."/>
            <person name="Alves M."/>
            <person name="Oliveira M.F."/>
            <person name="Gondim K.C."/>
            <person name="Silva Neto M.A.C."/>
            <person name="Atella G.C."/>
            <person name="Araujo H."/>
            <person name="Dias F.S."/>
            <person name="Polycarpo C.R."/>
            <person name="Fampa P."/>
            <person name="Melo A.C."/>
            <person name="Tanaka A.S."/>
            <person name="Balczun C."/>
            <person name="Oliveira J.H.M."/>
            <person name="Goncalves R."/>
            <person name="Lazoski C."/>
            <person name="Pereira M.A."/>
            <person name="Rivera-Pomar R."/>
            <person name="Diambra L."/>
            <person name="Schaub G.A."/>
            <person name="Garcia E.S."/>
            <person name="Azambuja P."/>
            <person name="Braz G.R.C."/>
            <person name="Oliveira P.L."/>
        </authorList>
    </citation>
    <scope>NUCLEOTIDE SEQUENCE</scope>
</reference>
<dbReference type="STRING" id="13249.R4G5G4"/>
<dbReference type="AlphaFoldDB" id="R4G5G4"/>
<dbReference type="InterPro" id="IPR027328">
    <property type="entry name" value="MAPRE"/>
</dbReference>
<dbReference type="Pfam" id="PF00307">
    <property type="entry name" value="CH"/>
    <property type="match status" value="1"/>
</dbReference>
<evidence type="ECO:0000256" key="5">
    <source>
        <dbReference type="ARBA" id="ARBA00022701"/>
    </source>
</evidence>
<dbReference type="Gene3D" id="1.20.5.1430">
    <property type="match status" value="1"/>
</dbReference>